<dbReference type="Pfam" id="PF03567">
    <property type="entry name" value="Sulfotransfer_2"/>
    <property type="match status" value="1"/>
</dbReference>
<evidence type="ECO:0000313" key="1">
    <source>
        <dbReference type="EMBL" id="MBK0399543.1"/>
    </source>
</evidence>
<dbReference type="InterPro" id="IPR005331">
    <property type="entry name" value="Sulfotransferase"/>
</dbReference>
<sequence>MTIISHRHRFIFLKTRKTAGTSLEIWLSDKLGPRDVIFSSEELEQIRRPFLTTMHTTTRFPSLERWTKLRMKKMLGWRPFAVHQHMTAAEVLRVVGPRVWQTYTKFCVERDPWDRFISYWRFMEHMEGHPIDIDHLLDLIESGEDGGMNPNIHWWSNWPVYTIDDRIAVDRILRYERLNEEFASLCADLGIDYDGKLPRAKSGIRKSSDTTVGLTPAQNARIAKLFSREIAHFGYAVPSIDAASSTENVKR</sequence>
<dbReference type="AlphaFoldDB" id="A0A8J7M8C0"/>
<comment type="caution">
    <text evidence="1">The sequence shown here is derived from an EMBL/GenBank/DDBJ whole genome shotgun (WGS) entry which is preliminary data.</text>
</comment>
<accession>A0A8J7M8C0</accession>
<gene>
    <name evidence="1" type="ORF">H0I76_10095</name>
</gene>
<dbReference type="GO" id="GO:0016020">
    <property type="term" value="C:membrane"/>
    <property type="evidence" value="ECO:0007669"/>
    <property type="project" value="InterPro"/>
</dbReference>
<organism evidence="1 2">
    <name type="scientific">Thermohalobaculum xanthum</name>
    <dbReference type="NCBI Taxonomy" id="2753746"/>
    <lineage>
        <taxon>Bacteria</taxon>
        <taxon>Pseudomonadati</taxon>
        <taxon>Pseudomonadota</taxon>
        <taxon>Alphaproteobacteria</taxon>
        <taxon>Rhodobacterales</taxon>
        <taxon>Paracoccaceae</taxon>
        <taxon>Thermohalobaculum</taxon>
    </lineage>
</organism>
<name>A0A8J7M8C0_9RHOB</name>
<proteinExistence type="predicted"/>
<dbReference type="GO" id="GO:0008146">
    <property type="term" value="F:sulfotransferase activity"/>
    <property type="evidence" value="ECO:0007669"/>
    <property type="project" value="InterPro"/>
</dbReference>
<protein>
    <submittedName>
        <fullName evidence="1">Sulfotransferase family 2 domain-containing protein</fullName>
    </submittedName>
</protein>
<reference evidence="1" key="1">
    <citation type="submission" date="2020-12" db="EMBL/GenBank/DDBJ databases">
        <title>Bacterial taxonomy.</title>
        <authorList>
            <person name="Pan X."/>
        </authorList>
    </citation>
    <scope>NUCLEOTIDE SEQUENCE</scope>
    <source>
        <strain evidence="1">M0105</strain>
    </source>
</reference>
<keyword evidence="2" id="KW-1185">Reference proteome</keyword>
<dbReference type="EMBL" id="JAEHHL010000006">
    <property type="protein sequence ID" value="MBK0399543.1"/>
    <property type="molecule type" value="Genomic_DNA"/>
</dbReference>
<dbReference type="InterPro" id="IPR027417">
    <property type="entry name" value="P-loop_NTPase"/>
</dbReference>
<dbReference type="RefSeq" id="WP_200609750.1">
    <property type="nucleotide sequence ID" value="NZ_JAEHHL010000006.1"/>
</dbReference>
<dbReference type="SUPFAM" id="SSF52540">
    <property type="entry name" value="P-loop containing nucleoside triphosphate hydrolases"/>
    <property type="match status" value="1"/>
</dbReference>
<dbReference type="Proteomes" id="UP000655420">
    <property type="component" value="Unassembled WGS sequence"/>
</dbReference>
<dbReference type="Gene3D" id="3.40.50.300">
    <property type="entry name" value="P-loop containing nucleotide triphosphate hydrolases"/>
    <property type="match status" value="1"/>
</dbReference>
<evidence type="ECO:0000313" key="2">
    <source>
        <dbReference type="Proteomes" id="UP000655420"/>
    </source>
</evidence>